<dbReference type="EMBL" id="JAINUF010000007">
    <property type="protein sequence ID" value="KAJ8354289.1"/>
    <property type="molecule type" value="Genomic_DNA"/>
</dbReference>
<evidence type="ECO:0000313" key="2">
    <source>
        <dbReference type="EMBL" id="KAJ8354289.1"/>
    </source>
</evidence>
<feature type="compositionally biased region" description="Basic and acidic residues" evidence="1">
    <location>
        <begin position="43"/>
        <end position="53"/>
    </location>
</feature>
<feature type="compositionally biased region" description="Basic and acidic residues" evidence="1">
    <location>
        <begin position="19"/>
        <end position="33"/>
    </location>
</feature>
<gene>
    <name evidence="2" type="ORF">SKAU_G00218560</name>
</gene>
<feature type="compositionally biased region" description="Basic and acidic residues" evidence="1">
    <location>
        <begin position="1"/>
        <end position="12"/>
    </location>
</feature>
<dbReference type="Proteomes" id="UP001152622">
    <property type="component" value="Chromosome 7"/>
</dbReference>
<proteinExistence type="predicted"/>
<sequence length="107" mass="11875">MSKVGRPERHIADPALQSGRKDMTFAVSREDTRQGGGTRGHTSHGEPWDVWREEPSRTRMQGCGGSAGLCALSPIWTRRRSFVMAAETQRGSTPRCYHGAQSTLPHR</sequence>
<keyword evidence="3" id="KW-1185">Reference proteome</keyword>
<organism evidence="2 3">
    <name type="scientific">Synaphobranchus kaupii</name>
    <name type="common">Kaup's arrowtooth eel</name>
    <dbReference type="NCBI Taxonomy" id="118154"/>
    <lineage>
        <taxon>Eukaryota</taxon>
        <taxon>Metazoa</taxon>
        <taxon>Chordata</taxon>
        <taxon>Craniata</taxon>
        <taxon>Vertebrata</taxon>
        <taxon>Euteleostomi</taxon>
        <taxon>Actinopterygii</taxon>
        <taxon>Neopterygii</taxon>
        <taxon>Teleostei</taxon>
        <taxon>Anguilliformes</taxon>
        <taxon>Synaphobranchidae</taxon>
        <taxon>Synaphobranchus</taxon>
    </lineage>
</organism>
<name>A0A9Q1IV95_SYNKA</name>
<evidence type="ECO:0000313" key="3">
    <source>
        <dbReference type="Proteomes" id="UP001152622"/>
    </source>
</evidence>
<evidence type="ECO:0000256" key="1">
    <source>
        <dbReference type="SAM" id="MobiDB-lite"/>
    </source>
</evidence>
<feature type="region of interest" description="Disordered" evidence="1">
    <location>
        <begin position="87"/>
        <end position="107"/>
    </location>
</feature>
<comment type="caution">
    <text evidence="2">The sequence shown here is derived from an EMBL/GenBank/DDBJ whole genome shotgun (WGS) entry which is preliminary data.</text>
</comment>
<protein>
    <submittedName>
        <fullName evidence="2">Uncharacterized protein</fullName>
    </submittedName>
</protein>
<accession>A0A9Q1IV95</accession>
<dbReference type="AlphaFoldDB" id="A0A9Q1IV95"/>
<feature type="region of interest" description="Disordered" evidence="1">
    <location>
        <begin position="1"/>
        <end position="53"/>
    </location>
</feature>
<reference evidence="2" key="1">
    <citation type="journal article" date="2023" name="Science">
        <title>Genome structures resolve the early diversification of teleost fishes.</title>
        <authorList>
            <person name="Parey E."/>
            <person name="Louis A."/>
            <person name="Montfort J."/>
            <person name="Bouchez O."/>
            <person name="Roques C."/>
            <person name="Iampietro C."/>
            <person name="Lluch J."/>
            <person name="Castinel A."/>
            <person name="Donnadieu C."/>
            <person name="Desvignes T."/>
            <person name="Floi Bucao C."/>
            <person name="Jouanno E."/>
            <person name="Wen M."/>
            <person name="Mejri S."/>
            <person name="Dirks R."/>
            <person name="Jansen H."/>
            <person name="Henkel C."/>
            <person name="Chen W.J."/>
            <person name="Zahm M."/>
            <person name="Cabau C."/>
            <person name="Klopp C."/>
            <person name="Thompson A.W."/>
            <person name="Robinson-Rechavi M."/>
            <person name="Braasch I."/>
            <person name="Lecointre G."/>
            <person name="Bobe J."/>
            <person name="Postlethwait J.H."/>
            <person name="Berthelot C."/>
            <person name="Roest Crollius H."/>
            <person name="Guiguen Y."/>
        </authorList>
    </citation>
    <scope>NUCLEOTIDE SEQUENCE</scope>
    <source>
        <strain evidence="2">WJC10195</strain>
    </source>
</reference>